<proteinExistence type="predicted"/>
<reference evidence="1" key="1">
    <citation type="submission" date="2020-02" db="EMBL/GenBank/DDBJ databases">
        <authorList>
            <person name="Meier V. D."/>
        </authorList>
    </citation>
    <scope>NUCLEOTIDE SEQUENCE</scope>
    <source>
        <strain evidence="1">AVDCRST_MAG56</strain>
    </source>
</reference>
<accession>A0A6J4KY59</accession>
<sequence>MPGSNFQADALARLPPAGFRKQRDYFYLVREPNLLVVYRKYNGAVFEGYYLAFTHTFFSNVQGPGGRYVMPPLLESYPVSLSITEIQAQFRRHDSIGAFDCDLNYVSRATTAARTATPKSWLPAWLRMNHWFKRKGPSDGYSTDPVEVVLREGLRFMAQFSPAFTHRVLAAREGLNHPAIARLTAECGQFLEGNNNARGAAVE</sequence>
<protein>
    <submittedName>
        <fullName evidence="1">Uncharacterized protein</fullName>
    </submittedName>
</protein>
<organism evidence="1">
    <name type="scientific">uncultured Cytophagales bacterium</name>
    <dbReference type="NCBI Taxonomy" id="158755"/>
    <lineage>
        <taxon>Bacteria</taxon>
        <taxon>Pseudomonadati</taxon>
        <taxon>Bacteroidota</taxon>
        <taxon>Sphingobacteriia</taxon>
        <taxon>Sphingobacteriales</taxon>
        <taxon>environmental samples</taxon>
    </lineage>
</organism>
<gene>
    <name evidence="1" type="ORF">AVDCRST_MAG56-6798</name>
</gene>
<dbReference type="AlphaFoldDB" id="A0A6J4KY59"/>
<dbReference type="EMBL" id="CADCTQ010000558">
    <property type="protein sequence ID" value="CAA9317924.1"/>
    <property type="molecule type" value="Genomic_DNA"/>
</dbReference>
<evidence type="ECO:0000313" key="1">
    <source>
        <dbReference type="EMBL" id="CAA9317924.1"/>
    </source>
</evidence>
<name>A0A6J4KY59_9SPHI</name>